<evidence type="ECO:0000256" key="1">
    <source>
        <dbReference type="ARBA" id="ARBA00008861"/>
    </source>
</evidence>
<keyword evidence="2" id="KW-0808">Transferase</keyword>
<dbReference type="EMBL" id="BACD03000020">
    <property type="protein sequence ID" value="GAO49198.1"/>
    <property type="molecule type" value="Genomic_DNA"/>
</dbReference>
<dbReference type="Pfam" id="PF06094">
    <property type="entry name" value="GGACT"/>
    <property type="match status" value="1"/>
</dbReference>
<dbReference type="InterPro" id="IPR036568">
    <property type="entry name" value="GGCT-like_sf"/>
</dbReference>
<organism evidence="6 7">
    <name type="scientific">Saitoella complicata (strain BCRC 22490 / CBS 7301 / JCM 7358 / NBRC 10748 / NRRL Y-17804)</name>
    <dbReference type="NCBI Taxonomy" id="698492"/>
    <lineage>
        <taxon>Eukaryota</taxon>
        <taxon>Fungi</taxon>
        <taxon>Dikarya</taxon>
        <taxon>Ascomycota</taxon>
        <taxon>Taphrinomycotina</taxon>
        <taxon>Taphrinomycotina incertae sedis</taxon>
        <taxon>Saitoella</taxon>
    </lineage>
</organism>
<evidence type="ECO:0000256" key="2">
    <source>
        <dbReference type="ARBA" id="ARBA00022679"/>
    </source>
</evidence>
<gene>
    <name evidence="6" type="ORF">G7K_3356-t1</name>
</gene>
<comment type="caution">
    <text evidence="6">The sequence shown here is derived from an EMBL/GenBank/DDBJ whole genome shotgun (WGS) entry which is preliminary data.</text>
</comment>
<dbReference type="Gene3D" id="3.10.490.10">
    <property type="entry name" value="Gamma-glutamyl cyclotransferase-like"/>
    <property type="match status" value="1"/>
</dbReference>
<dbReference type="RefSeq" id="XP_019025239.1">
    <property type="nucleotide sequence ID" value="XM_019170561.1"/>
</dbReference>
<dbReference type="PANTHER" id="PTHR31544:SF2">
    <property type="entry name" value="AIG2-LIKE PROTEIN D"/>
    <property type="match status" value="1"/>
</dbReference>
<feature type="region of interest" description="Disordered" evidence="4">
    <location>
        <begin position="151"/>
        <end position="171"/>
    </location>
</feature>
<reference evidence="6 7" key="2">
    <citation type="journal article" date="2014" name="J. Gen. Appl. Microbiol.">
        <title>The early diverging ascomycetous budding yeast Saitoella complicata has three histone deacetylases belonging to the Clr6, Hos2, and Rpd3 lineages.</title>
        <authorList>
            <person name="Nishida H."/>
            <person name="Matsumoto T."/>
            <person name="Kondo S."/>
            <person name="Hamamoto M."/>
            <person name="Yoshikawa H."/>
        </authorList>
    </citation>
    <scope>NUCLEOTIDE SEQUENCE [LARGE SCALE GENOMIC DNA]</scope>
    <source>
        <strain evidence="6 7">NRRL Y-17804</strain>
    </source>
</reference>
<keyword evidence="7" id="KW-1185">Reference proteome</keyword>
<dbReference type="SUPFAM" id="SSF110857">
    <property type="entry name" value="Gamma-glutamyl cyclotransferase-like"/>
    <property type="match status" value="1"/>
</dbReference>
<evidence type="ECO:0000259" key="5">
    <source>
        <dbReference type="Pfam" id="PF06094"/>
    </source>
</evidence>
<evidence type="ECO:0000313" key="7">
    <source>
        <dbReference type="Proteomes" id="UP000033140"/>
    </source>
</evidence>
<reference evidence="6 7" key="3">
    <citation type="journal article" date="2015" name="Genome Announc.">
        <title>Draft Genome Sequence of the Archiascomycetous Yeast Saitoella complicata.</title>
        <authorList>
            <person name="Yamauchi K."/>
            <person name="Kondo S."/>
            <person name="Hamamoto M."/>
            <person name="Takahashi Y."/>
            <person name="Ogura Y."/>
            <person name="Hayashi T."/>
            <person name="Nishida H."/>
        </authorList>
    </citation>
    <scope>NUCLEOTIDE SEQUENCE [LARGE SCALE GENOMIC DNA]</scope>
    <source>
        <strain evidence="6 7">NRRL Y-17804</strain>
    </source>
</reference>
<dbReference type="OrthoDB" id="1044435at2759"/>
<reference evidence="6 7" key="1">
    <citation type="journal article" date="2011" name="J. Gen. Appl. Microbiol.">
        <title>Draft genome sequencing of the enigmatic yeast Saitoella complicata.</title>
        <authorList>
            <person name="Nishida H."/>
            <person name="Hamamoto M."/>
            <person name="Sugiyama J."/>
        </authorList>
    </citation>
    <scope>NUCLEOTIDE SEQUENCE [LARGE SCALE GENOMIC DNA]</scope>
    <source>
        <strain evidence="6 7">NRRL Y-17804</strain>
    </source>
</reference>
<proteinExistence type="inferred from homology"/>
<dbReference type="InterPro" id="IPR013024">
    <property type="entry name" value="GGCT-like"/>
</dbReference>
<accession>A0A0E9NHB0</accession>
<name>A0A0E9NHB0_SAICN</name>
<evidence type="ECO:0000256" key="3">
    <source>
        <dbReference type="ARBA" id="ARBA00030602"/>
    </source>
</evidence>
<dbReference type="PANTHER" id="PTHR31544">
    <property type="entry name" value="AIG2-LIKE PROTEIN D"/>
    <property type="match status" value="1"/>
</dbReference>
<dbReference type="OMA" id="DPEPWQK"/>
<feature type="domain" description="Gamma-glutamylcyclotransferase AIG2-like" evidence="5">
    <location>
        <begin position="9"/>
        <end position="130"/>
    </location>
</feature>
<dbReference type="AlphaFoldDB" id="A0A0E9NHB0"/>
<dbReference type="Proteomes" id="UP000033140">
    <property type="component" value="Unassembled WGS sequence"/>
</dbReference>
<feature type="compositionally biased region" description="Basic and acidic residues" evidence="4">
    <location>
        <begin position="162"/>
        <end position="171"/>
    </location>
</feature>
<comment type="similarity">
    <text evidence="1">Belongs to the gamma-glutamylcyclotransferase family.</text>
</comment>
<dbReference type="GO" id="GO:0016740">
    <property type="term" value="F:transferase activity"/>
    <property type="evidence" value="ECO:0007669"/>
    <property type="project" value="UniProtKB-KW"/>
</dbReference>
<protein>
    <recommendedName>
        <fullName evidence="3">Putative gamma-glutamylcyclotransferase</fullName>
    </recommendedName>
</protein>
<evidence type="ECO:0000313" key="6">
    <source>
        <dbReference type="EMBL" id="GAO49198.1"/>
    </source>
</evidence>
<dbReference type="InterPro" id="IPR045038">
    <property type="entry name" value="AIG2-like"/>
</dbReference>
<sequence>MTTDEGQSLFFYGTLMHPAVLRRVVYGPNAHVAAQVQIEKSVPAVLPDHARYRVRGCDYPAVIPVKGPSRTVLGTLTTNLSPLAVQRLDVFEGDEYQRTPVTVMVGGKPVQTDTYIWIAGEDKLEQREWDFEEFTQERLRGWADPGFEQADQVDGTGGRAAHLQDVERSAV</sequence>
<dbReference type="InterPro" id="IPR009288">
    <property type="entry name" value="AIG2-like_dom"/>
</dbReference>
<dbReference type="CDD" id="cd06661">
    <property type="entry name" value="GGCT_like"/>
    <property type="match status" value="1"/>
</dbReference>
<evidence type="ECO:0000256" key="4">
    <source>
        <dbReference type="SAM" id="MobiDB-lite"/>
    </source>
</evidence>